<dbReference type="InterPro" id="IPR000847">
    <property type="entry name" value="LysR_HTH_N"/>
</dbReference>
<dbReference type="DNASU" id="4311047"/>
<protein>
    <submittedName>
        <fullName evidence="5">Transcriptional regulator, LysR family</fullName>
    </submittedName>
</protein>
<accession>Q0BF95</accession>
<dbReference type="SUPFAM" id="SSF46785">
    <property type="entry name" value="Winged helix' DNA-binding domain"/>
    <property type="match status" value="1"/>
</dbReference>
<keyword evidence="4" id="KW-0804">Transcription</keyword>
<evidence type="ECO:0000256" key="4">
    <source>
        <dbReference type="ARBA" id="ARBA00023163"/>
    </source>
</evidence>
<keyword evidence="3" id="KW-0238">DNA-binding</keyword>
<dbReference type="PRINTS" id="PR00039">
    <property type="entry name" value="HTHLYSR"/>
</dbReference>
<name>Q0BF95_BURCM</name>
<dbReference type="InterPro" id="IPR036388">
    <property type="entry name" value="WH-like_DNA-bd_sf"/>
</dbReference>
<dbReference type="InterPro" id="IPR036390">
    <property type="entry name" value="WH_DNA-bd_sf"/>
</dbReference>
<dbReference type="CDD" id="cd08435">
    <property type="entry name" value="PBP2_GbpR"/>
    <property type="match status" value="1"/>
</dbReference>
<dbReference type="InterPro" id="IPR005119">
    <property type="entry name" value="LysR_subst-bd"/>
</dbReference>
<organism evidence="5 6">
    <name type="scientific">Burkholderia ambifaria (strain ATCC BAA-244 / DSM 16087 / CCUG 44356 / LMG 19182 / AMMD)</name>
    <name type="common">Burkholderia cepacia (strain AMMD)</name>
    <dbReference type="NCBI Taxonomy" id="339670"/>
    <lineage>
        <taxon>Bacteria</taxon>
        <taxon>Pseudomonadati</taxon>
        <taxon>Pseudomonadota</taxon>
        <taxon>Betaproteobacteria</taxon>
        <taxon>Burkholderiales</taxon>
        <taxon>Burkholderiaceae</taxon>
        <taxon>Burkholderia</taxon>
        <taxon>Burkholderia cepacia complex</taxon>
    </lineage>
</organism>
<dbReference type="PANTHER" id="PTHR30419:SF8">
    <property type="entry name" value="NITROGEN ASSIMILATION TRANSCRIPTIONAL ACTIVATOR-RELATED"/>
    <property type="match status" value="1"/>
</dbReference>
<dbReference type="SUPFAM" id="SSF53850">
    <property type="entry name" value="Periplasmic binding protein-like II"/>
    <property type="match status" value="1"/>
</dbReference>
<evidence type="ECO:0000256" key="3">
    <source>
        <dbReference type="ARBA" id="ARBA00023125"/>
    </source>
</evidence>
<proteinExistence type="inferred from homology"/>
<dbReference type="Pfam" id="PF03466">
    <property type="entry name" value="LysR_substrate"/>
    <property type="match status" value="1"/>
</dbReference>
<evidence type="ECO:0000256" key="2">
    <source>
        <dbReference type="ARBA" id="ARBA00023015"/>
    </source>
</evidence>
<dbReference type="KEGG" id="bam:Bamb_1620"/>
<dbReference type="InterPro" id="IPR050950">
    <property type="entry name" value="HTH-type_LysR_regulators"/>
</dbReference>
<keyword evidence="2" id="KW-0805">Transcription regulation</keyword>
<dbReference type="GO" id="GO:0003700">
    <property type="term" value="F:DNA-binding transcription factor activity"/>
    <property type="evidence" value="ECO:0007669"/>
    <property type="project" value="InterPro"/>
</dbReference>
<keyword evidence="6" id="KW-1185">Reference proteome</keyword>
<dbReference type="GeneID" id="93086167"/>
<dbReference type="GO" id="GO:0003677">
    <property type="term" value="F:DNA binding"/>
    <property type="evidence" value="ECO:0007669"/>
    <property type="project" value="UniProtKB-KW"/>
</dbReference>
<sequence>MIPPASTLRSRLKMQHLRLLLSIEERGSLRQAADALSLSQPAVTKMLQDMEALLGVTLFERHLRGLRPTRFGMAVTRYANLVFSDLANLHDELVSLETGRIGKVRIGAVMAPTPVLMAEVIRRLKRDHPGLNMTVHVDTSDMLVPMLERDQLDLVLGRVPEGWDASHLTFEQLGDERLAVVVGCDHPLAKRTDPTFGELATYPWILQPRPSPMRALIDRSFEEAGVTAPQSTIETAAILMTTSLLTGSDLVAVVPMAVATFHASMGLLHILPVPLPRKLDPYGIVTRLGRPPSASMTLFVDVLRAVVEEGGQ</sequence>
<dbReference type="Gene3D" id="1.10.10.10">
    <property type="entry name" value="Winged helix-like DNA-binding domain superfamily/Winged helix DNA-binding domain"/>
    <property type="match status" value="1"/>
</dbReference>
<dbReference type="eggNOG" id="COG0583">
    <property type="taxonomic scope" value="Bacteria"/>
</dbReference>
<dbReference type="PATRIC" id="fig|339670.21.peg.3344"/>
<dbReference type="PROSITE" id="PS50931">
    <property type="entry name" value="HTH_LYSR"/>
    <property type="match status" value="1"/>
</dbReference>
<dbReference type="AlphaFoldDB" id="Q0BF95"/>
<dbReference type="Gene3D" id="3.40.190.290">
    <property type="match status" value="1"/>
</dbReference>
<dbReference type="Proteomes" id="UP000000662">
    <property type="component" value="Chromosome 1"/>
</dbReference>
<dbReference type="RefSeq" id="WP_011656905.1">
    <property type="nucleotide sequence ID" value="NC_008390.1"/>
</dbReference>
<dbReference type="InterPro" id="IPR037405">
    <property type="entry name" value="GbpR_PBP2"/>
</dbReference>
<gene>
    <name evidence="5" type="ordered locus">Bamb_1620</name>
</gene>
<reference evidence="5" key="1">
    <citation type="submission" date="2009-01" db="EMBL/GenBank/DDBJ databases">
        <title>Complete sequence of Chromosome 1 of Burkholderia cepacia AMMD.</title>
        <authorList>
            <consortium name="US DOE Joint Genome Institute"/>
            <person name="Copeland A."/>
            <person name="Lucas S."/>
            <person name="Lapidus A."/>
            <person name="Barry K."/>
            <person name="Detter J.C."/>
            <person name="Glavina del Rio T."/>
            <person name="Hammon N."/>
            <person name="Israni S."/>
            <person name="Pitluck S."/>
            <person name="Bruce D."/>
            <person name="Chain P."/>
            <person name="Malfatti S."/>
            <person name="Shin M."/>
            <person name="Vergez L."/>
            <person name="Schmutz J."/>
            <person name="Larimer F."/>
            <person name="Land M."/>
            <person name="Hauser L."/>
            <person name="Kyrpides N."/>
            <person name="Kim E."/>
            <person name="Parke J."/>
            <person name="Coenye T."/>
            <person name="Konstantinidis K."/>
            <person name="Ramette A."/>
            <person name="Tiedje J."/>
            <person name="Richardson P."/>
        </authorList>
    </citation>
    <scope>NUCLEOTIDE SEQUENCE [LARGE SCALE GENOMIC DNA]</scope>
    <source>
        <strain evidence="5">AMMD</strain>
    </source>
</reference>
<evidence type="ECO:0000313" key="6">
    <source>
        <dbReference type="Proteomes" id="UP000000662"/>
    </source>
</evidence>
<comment type="similarity">
    <text evidence="1">Belongs to the LysR transcriptional regulatory family.</text>
</comment>
<dbReference type="PANTHER" id="PTHR30419">
    <property type="entry name" value="HTH-TYPE TRANSCRIPTIONAL REGULATOR YBHD"/>
    <property type="match status" value="1"/>
</dbReference>
<dbReference type="EMBL" id="CP000440">
    <property type="protein sequence ID" value="ABI87178.1"/>
    <property type="molecule type" value="Genomic_DNA"/>
</dbReference>
<evidence type="ECO:0000256" key="1">
    <source>
        <dbReference type="ARBA" id="ARBA00009437"/>
    </source>
</evidence>
<dbReference type="Pfam" id="PF00126">
    <property type="entry name" value="HTH_1"/>
    <property type="match status" value="1"/>
</dbReference>
<dbReference type="GO" id="GO:0005829">
    <property type="term" value="C:cytosol"/>
    <property type="evidence" value="ECO:0007669"/>
    <property type="project" value="TreeGrafter"/>
</dbReference>
<evidence type="ECO:0000313" key="5">
    <source>
        <dbReference type="EMBL" id="ABI87178.1"/>
    </source>
</evidence>